<keyword evidence="9" id="KW-0998">Cell outer membrane</keyword>
<dbReference type="HOGENOM" id="CLU_006756_1_2_5"/>
<dbReference type="AlphaFoldDB" id="Q212Y1"/>
<dbReference type="InterPro" id="IPR013356">
    <property type="entry name" value="T2SS_GspD"/>
</dbReference>
<evidence type="ECO:0000256" key="2">
    <source>
        <dbReference type="ARBA" id="ARBA00006980"/>
    </source>
</evidence>
<feature type="signal peptide" evidence="12">
    <location>
        <begin position="1"/>
        <end position="28"/>
    </location>
</feature>
<evidence type="ECO:0000259" key="13">
    <source>
        <dbReference type="Pfam" id="PF00263"/>
    </source>
</evidence>
<feature type="domain" description="Type II/III secretion system secretin-like" evidence="13">
    <location>
        <begin position="568"/>
        <end position="740"/>
    </location>
</feature>
<keyword evidence="3 10" id="KW-0813">Transport</keyword>
<dbReference type="Pfam" id="PF03958">
    <property type="entry name" value="Secretin_N"/>
    <property type="match status" value="2"/>
</dbReference>
<name>Q212Y1_RHOPB</name>
<dbReference type="PRINTS" id="PR00811">
    <property type="entry name" value="BCTERIALGSPD"/>
</dbReference>
<feature type="domain" description="GspD-like N0" evidence="15">
    <location>
        <begin position="98"/>
        <end position="167"/>
    </location>
</feature>
<feature type="domain" description="NolW-like" evidence="14">
    <location>
        <begin position="332"/>
        <end position="489"/>
    </location>
</feature>
<evidence type="ECO:0000259" key="15">
    <source>
        <dbReference type="Pfam" id="PF21305"/>
    </source>
</evidence>
<dbReference type="PANTHER" id="PTHR30332:SF25">
    <property type="entry name" value="SECRETIN XPSD"/>
    <property type="match status" value="1"/>
</dbReference>
<feature type="chain" id="PRO_5004199522" evidence="12">
    <location>
        <begin position="29"/>
        <end position="774"/>
    </location>
</feature>
<evidence type="ECO:0000256" key="7">
    <source>
        <dbReference type="ARBA" id="ARBA00022927"/>
    </source>
</evidence>
<sequence>MGRVTRRVGLLVHFVVFGAILAGCNTIADTDADQAPDVFERIRSIDLLPRYPSQMRPAELSTGRPMKPTIYPADPAKNAAASATAPPASATSGDGFELNFENTPVASVAKVVLGDILGIGYVIDPRVQGNISLSSGRPVPKSDILFALENALRIGGVALVRDNAAYRLMPQADAVGVGSADAAERTEAGYGISVVPLQHVSAQTVVKLVDSFGTKPGMVRADTGRNLILLQGTGSERRNAVDLVLGFDADWMRGQSVGIFPVQNSNPEPIIAELEKIVDSGEGGVTQSMIKFQAISRMNAVLAVTRKSELLRRVETWIQRLDTTNTGRSAIHVYRVKYGEARQIARVLNEIFGGGGATGSSSALDSAAGQIAPGSGLAASSSSSSALNRLSAGQSSSGFATGAKTASSGAATTNAPATPSGAQGSLFDARSGGSPGGRSGTAESSSGNILDGIRITADTVNNALLIYASQEQYSIVERTVRQVDQPQLQVAIDATIAEVTLTDDLQFGVQTYLTSRDFGMPADRGSLGTASSSALISAASDVVLNRAIPGFNFLVGSGSSPKAILNALHAITEVKVLSNPSLVVIDNQVATLQVGDEIPIQTGSATVLSSSNTIANTTDYRRTGILLQVVPRINANGNVRLEIEQEISNPVASSSTSSSSSTSTNSLTPTVSTRKVKSSVAVASGQTVLLAGLISDTQNKTRSGIPGLDQLPGVGDVFSQTEKIMKRTELIIFIRPQIIRDGSDAHFVAEELRTKLRGTIGAVGSGQAVPAKYR</sequence>
<reference evidence="16" key="1">
    <citation type="submission" date="2006-03" db="EMBL/GenBank/DDBJ databases">
        <title>Complete sequence of Rhodopseudomonas palustris BisB18.</title>
        <authorList>
            <consortium name="US DOE Joint Genome Institute"/>
            <person name="Copeland A."/>
            <person name="Lucas S."/>
            <person name="Lapidus A."/>
            <person name="Barry K."/>
            <person name="Detter J.C."/>
            <person name="Glavina del Rio T."/>
            <person name="Hammon N."/>
            <person name="Israni S."/>
            <person name="Dalin E."/>
            <person name="Tice H."/>
            <person name="Pitluck S."/>
            <person name="Chain P."/>
            <person name="Malfatti S."/>
            <person name="Shin M."/>
            <person name="Vergez L."/>
            <person name="Schmutz J."/>
            <person name="Larimer F."/>
            <person name="Land M."/>
            <person name="Hauser L."/>
            <person name="Pelletier D.A."/>
            <person name="Kyrpides N."/>
            <person name="Anderson I."/>
            <person name="Oda Y."/>
            <person name="Harwood C.S."/>
            <person name="Richardson P."/>
        </authorList>
    </citation>
    <scope>NUCLEOTIDE SEQUENCE [LARGE SCALE GENOMIC DNA]</scope>
    <source>
        <strain evidence="16">BisB18</strain>
    </source>
</reference>
<dbReference type="PANTHER" id="PTHR30332">
    <property type="entry name" value="PROBABLE GENERAL SECRETION PATHWAY PROTEIN D"/>
    <property type="match status" value="1"/>
</dbReference>
<evidence type="ECO:0000313" key="16">
    <source>
        <dbReference type="EMBL" id="ABD88555.1"/>
    </source>
</evidence>
<feature type="domain" description="NolW-like" evidence="14">
    <location>
        <begin position="193"/>
        <end position="251"/>
    </location>
</feature>
<feature type="region of interest" description="Disordered" evidence="11">
    <location>
        <begin position="398"/>
        <end position="447"/>
    </location>
</feature>
<evidence type="ECO:0000256" key="8">
    <source>
        <dbReference type="ARBA" id="ARBA00023136"/>
    </source>
</evidence>
<dbReference type="InterPro" id="IPR049371">
    <property type="entry name" value="GspD-like_N0"/>
</dbReference>
<dbReference type="InterPro" id="IPR005644">
    <property type="entry name" value="NolW-like"/>
</dbReference>
<dbReference type="PROSITE" id="PS51257">
    <property type="entry name" value="PROKAR_LIPOPROTEIN"/>
    <property type="match status" value="1"/>
</dbReference>
<organism evidence="16">
    <name type="scientific">Rhodopseudomonas palustris (strain BisB18)</name>
    <dbReference type="NCBI Taxonomy" id="316056"/>
    <lineage>
        <taxon>Bacteria</taxon>
        <taxon>Pseudomonadati</taxon>
        <taxon>Pseudomonadota</taxon>
        <taxon>Alphaproteobacteria</taxon>
        <taxon>Hyphomicrobiales</taxon>
        <taxon>Nitrobacteraceae</taxon>
        <taxon>Rhodopseudomonas</taxon>
    </lineage>
</organism>
<evidence type="ECO:0000256" key="10">
    <source>
        <dbReference type="RuleBase" id="RU004004"/>
    </source>
</evidence>
<dbReference type="Pfam" id="PF21305">
    <property type="entry name" value="type_II_gspD_N0"/>
    <property type="match status" value="1"/>
</dbReference>
<comment type="similarity">
    <text evidence="2">Belongs to the bacterial secretin family. GSP D subfamily.</text>
</comment>
<dbReference type="InterPro" id="IPR004846">
    <property type="entry name" value="T2SS/T3SS_dom"/>
</dbReference>
<evidence type="ECO:0000256" key="5">
    <source>
        <dbReference type="ARBA" id="ARBA00022692"/>
    </source>
</evidence>
<evidence type="ECO:0000256" key="4">
    <source>
        <dbReference type="ARBA" id="ARBA00022452"/>
    </source>
</evidence>
<dbReference type="RefSeq" id="WP_011473450.1">
    <property type="nucleotide sequence ID" value="NC_007925.1"/>
</dbReference>
<dbReference type="KEGG" id="rpc:RPC_3010"/>
<proteinExistence type="inferred from homology"/>
<evidence type="ECO:0000256" key="1">
    <source>
        <dbReference type="ARBA" id="ARBA00004442"/>
    </source>
</evidence>
<evidence type="ECO:0000259" key="14">
    <source>
        <dbReference type="Pfam" id="PF03958"/>
    </source>
</evidence>
<dbReference type="Pfam" id="PF00263">
    <property type="entry name" value="Secretin"/>
    <property type="match status" value="1"/>
</dbReference>
<evidence type="ECO:0000256" key="6">
    <source>
        <dbReference type="ARBA" id="ARBA00022729"/>
    </source>
</evidence>
<evidence type="ECO:0000256" key="12">
    <source>
        <dbReference type="SAM" id="SignalP"/>
    </source>
</evidence>
<dbReference type="STRING" id="316056.RPC_3010"/>
<dbReference type="EMBL" id="CP000301">
    <property type="protein sequence ID" value="ABD88555.1"/>
    <property type="molecule type" value="Genomic_DNA"/>
</dbReference>
<dbReference type="GO" id="GO:0015627">
    <property type="term" value="C:type II protein secretion system complex"/>
    <property type="evidence" value="ECO:0007669"/>
    <property type="project" value="InterPro"/>
</dbReference>
<dbReference type="NCBIfam" id="TIGR02517">
    <property type="entry name" value="type_II_gspD"/>
    <property type="match status" value="1"/>
</dbReference>
<dbReference type="GO" id="GO:0009279">
    <property type="term" value="C:cell outer membrane"/>
    <property type="evidence" value="ECO:0007669"/>
    <property type="project" value="UniProtKB-SubCell"/>
</dbReference>
<feature type="region of interest" description="Disordered" evidence="11">
    <location>
        <begin position="650"/>
        <end position="671"/>
    </location>
</feature>
<feature type="compositionally biased region" description="Low complexity" evidence="11">
    <location>
        <begin position="398"/>
        <end position="422"/>
    </location>
</feature>
<dbReference type="GO" id="GO:0015628">
    <property type="term" value="P:protein secretion by the type II secretion system"/>
    <property type="evidence" value="ECO:0007669"/>
    <property type="project" value="InterPro"/>
</dbReference>
<keyword evidence="5" id="KW-0812">Transmembrane</keyword>
<dbReference type="eggNOG" id="COG1450">
    <property type="taxonomic scope" value="Bacteria"/>
</dbReference>
<accession>Q212Y1</accession>
<evidence type="ECO:0000256" key="3">
    <source>
        <dbReference type="ARBA" id="ARBA00022448"/>
    </source>
</evidence>
<keyword evidence="7" id="KW-0653">Protein transport</keyword>
<dbReference type="InterPro" id="IPR050810">
    <property type="entry name" value="Bact_Secretion_Sys_Channel"/>
</dbReference>
<dbReference type="Gene3D" id="3.30.1370.120">
    <property type="match status" value="2"/>
</dbReference>
<evidence type="ECO:0000256" key="11">
    <source>
        <dbReference type="SAM" id="MobiDB-lite"/>
    </source>
</evidence>
<comment type="subcellular location">
    <subcellularLocation>
        <location evidence="1 10">Cell outer membrane</location>
    </subcellularLocation>
</comment>
<evidence type="ECO:0000256" key="9">
    <source>
        <dbReference type="ARBA" id="ARBA00023237"/>
    </source>
</evidence>
<dbReference type="InterPro" id="IPR038591">
    <property type="entry name" value="NolW-like_sf"/>
</dbReference>
<protein>
    <submittedName>
        <fullName evidence="16">Type II and III secretion system protein</fullName>
    </submittedName>
</protein>
<keyword evidence="6 12" id="KW-0732">Signal</keyword>
<gene>
    <name evidence="16" type="ordered locus">RPC_3010</name>
</gene>
<keyword evidence="4" id="KW-1134">Transmembrane beta strand</keyword>
<dbReference type="InterPro" id="IPR001775">
    <property type="entry name" value="GspD/PilQ"/>
</dbReference>
<keyword evidence="8" id="KW-0472">Membrane</keyword>